<dbReference type="SMART" id="SM00248">
    <property type="entry name" value="ANK"/>
    <property type="match status" value="6"/>
</dbReference>
<name>A0ABD0JQ09_9CAEN</name>
<feature type="repeat" description="ANK" evidence="3">
    <location>
        <begin position="397"/>
        <end position="429"/>
    </location>
</feature>
<dbReference type="InterPro" id="IPR002110">
    <property type="entry name" value="Ankyrin_rpt"/>
</dbReference>
<proteinExistence type="predicted"/>
<evidence type="ECO:0000256" key="5">
    <source>
        <dbReference type="SAM" id="Phobius"/>
    </source>
</evidence>
<evidence type="ECO:0000313" key="8">
    <source>
        <dbReference type="Proteomes" id="UP001519460"/>
    </source>
</evidence>
<evidence type="ECO:0000313" key="7">
    <source>
        <dbReference type="EMBL" id="KAK7476815.1"/>
    </source>
</evidence>
<feature type="chain" id="PRO_5044770996" evidence="6">
    <location>
        <begin position="19"/>
        <end position="619"/>
    </location>
</feature>
<feature type="signal peptide" evidence="6">
    <location>
        <begin position="1"/>
        <end position="18"/>
    </location>
</feature>
<keyword evidence="5" id="KW-0812">Transmembrane</keyword>
<keyword evidence="2 3" id="KW-0040">ANK repeat</keyword>
<dbReference type="Gene3D" id="1.25.40.20">
    <property type="entry name" value="Ankyrin repeat-containing domain"/>
    <property type="match status" value="4"/>
</dbReference>
<feature type="repeat" description="ANK" evidence="3">
    <location>
        <begin position="430"/>
        <end position="462"/>
    </location>
</feature>
<dbReference type="EMBL" id="JACVVK020000364">
    <property type="protein sequence ID" value="KAK7476815.1"/>
    <property type="molecule type" value="Genomic_DNA"/>
</dbReference>
<dbReference type="PANTHER" id="PTHR24178:SF9">
    <property type="entry name" value="ANK_REP_REGION DOMAIN-CONTAINING PROTEIN"/>
    <property type="match status" value="1"/>
</dbReference>
<dbReference type="PROSITE" id="PS50297">
    <property type="entry name" value="ANK_REP_REGION"/>
    <property type="match status" value="6"/>
</dbReference>
<keyword evidence="1" id="KW-0677">Repeat</keyword>
<feature type="region of interest" description="Disordered" evidence="4">
    <location>
        <begin position="374"/>
        <end position="401"/>
    </location>
</feature>
<keyword evidence="6" id="KW-0732">Signal</keyword>
<dbReference type="PROSITE" id="PS50088">
    <property type="entry name" value="ANK_REPEAT"/>
    <property type="match status" value="6"/>
</dbReference>
<dbReference type="PRINTS" id="PR01415">
    <property type="entry name" value="ANKYRIN"/>
</dbReference>
<dbReference type="AlphaFoldDB" id="A0ABD0JQ09"/>
<evidence type="ECO:0000256" key="2">
    <source>
        <dbReference type="ARBA" id="ARBA00023043"/>
    </source>
</evidence>
<feature type="repeat" description="ANK" evidence="3">
    <location>
        <begin position="603"/>
        <end position="619"/>
    </location>
</feature>
<sequence>MPMDQRSSLLLWTHLVFAAATGIEFDGENFYYYFDITFVCFSKSGISSTCEAPAVPRGQSTNVTCLFNRDISHTKEDVTVLKYDNDHKYTVVLDFKWPSSEGTEPRCFVHPGYSFDGHISRTLVLGVPSASDQHVGTYECQIIPADKKIIPEAANDSGLEETTGQNQKNGSNEIQREESNESFLVPVLLPVFLCIVMVGTICVILIIRRRRHKASKKGKDDEQDIFIKQGKVIYRNRRQQGVGSEEISVIDCDARSEEDPATSGVTQPFITNADTTEQQMLDDMRDLFAACETGDVDTVNKTVSSYRNMVHFTNSNGETALHVASKYGQVHIVEKLLGYGASVDAKDNSGLAPLHTAVCLGAATVGGALLESVEATDGSDNKPPHTATIGTDAKDNTDNTPLQSVDYSQTTEVVGLLLRHGAKVNAKDNKDRTPLHIASCIGATEVADLLLKKGAIVNAQDASDNTPLHTASYFGAADATDLLLKYRADTDCTNKKKSTALHLACSDGKLTANDFREAVGDITESTDRKLTALVINKHESVVEKLLDAGASVSPVDVKGRTPLHLACLNRKQNIVDTLINTCSSVDPSTYLTVPMGLEASDSEGRTPLHMACYGGSEEV</sequence>
<dbReference type="Pfam" id="PF00023">
    <property type="entry name" value="Ank"/>
    <property type="match status" value="1"/>
</dbReference>
<dbReference type="Proteomes" id="UP001519460">
    <property type="component" value="Unassembled WGS sequence"/>
</dbReference>
<feature type="repeat" description="ANK" evidence="3">
    <location>
        <begin position="463"/>
        <end position="495"/>
    </location>
</feature>
<reference evidence="7 8" key="1">
    <citation type="journal article" date="2023" name="Sci. Data">
        <title>Genome assembly of the Korean intertidal mud-creeper Batillaria attramentaria.</title>
        <authorList>
            <person name="Patra A.K."/>
            <person name="Ho P.T."/>
            <person name="Jun S."/>
            <person name="Lee S.J."/>
            <person name="Kim Y."/>
            <person name="Won Y.J."/>
        </authorList>
    </citation>
    <scope>NUCLEOTIDE SEQUENCE [LARGE SCALE GENOMIC DNA]</scope>
    <source>
        <strain evidence="7">Wonlab-2016</strain>
    </source>
</reference>
<evidence type="ECO:0000256" key="3">
    <source>
        <dbReference type="PROSITE-ProRule" id="PRU00023"/>
    </source>
</evidence>
<gene>
    <name evidence="7" type="ORF">BaRGS_00031897</name>
</gene>
<dbReference type="PANTHER" id="PTHR24178">
    <property type="entry name" value="MOLTING PROTEIN MLT-4"/>
    <property type="match status" value="1"/>
</dbReference>
<organism evidence="7 8">
    <name type="scientific">Batillaria attramentaria</name>
    <dbReference type="NCBI Taxonomy" id="370345"/>
    <lineage>
        <taxon>Eukaryota</taxon>
        <taxon>Metazoa</taxon>
        <taxon>Spiralia</taxon>
        <taxon>Lophotrochozoa</taxon>
        <taxon>Mollusca</taxon>
        <taxon>Gastropoda</taxon>
        <taxon>Caenogastropoda</taxon>
        <taxon>Sorbeoconcha</taxon>
        <taxon>Cerithioidea</taxon>
        <taxon>Batillariidae</taxon>
        <taxon>Batillaria</taxon>
    </lineage>
</organism>
<comment type="caution">
    <text evidence="7">The sequence shown here is derived from an EMBL/GenBank/DDBJ whole genome shotgun (WGS) entry which is preliminary data.</text>
</comment>
<feature type="repeat" description="ANK" evidence="3">
    <location>
        <begin position="558"/>
        <end position="590"/>
    </location>
</feature>
<evidence type="ECO:0000256" key="6">
    <source>
        <dbReference type="SAM" id="SignalP"/>
    </source>
</evidence>
<dbReference type="Pfam" id="PF12796">
    <property type="entry name" value="Ank_2"/>
    <property type="match status" value="3"/>
</dbReference>
<evidence type="ECO:0000256" key="1">
    <source>
        <dbReference type="ARBA" id="ARBA00022737"/>
    </source>
</evidence>
<feature type="non-terminal residue" evidence="7">
    <location>
        <position position="619"/>
    </location>
</feature>
<keyword evidence="5" id="KW-0472">Membrane</keyword>
<evidence type="ECO:0000256" key="4">
    <source>
        <dbReference type="SAM" id="MobiDB-lite"/>
    </source>
</evidence>
<feature type="transmembrane region" description="Helical" evidence="5">
    <location>
        <begin position="183"/>
        <end position="207"/>
    </location>
</feature>
<accession>A0ABD0JQ09</accession>
<keyword evidence="5" id="KW-1133">Transmembrane helix</keyword>
<dbReference type="InterPro" id="IPR036770">
    <property type="entry name" value="Ankyrin_rpt-contain_sf"/>
</dbReference>
<protein>
    <submittedName>
        <fullName evidence="7">Uncharacterized protein</fullName>
    </submittedName>
</protein>
<feature type="repeat" description="ANK" evidence="3">
    <location>
        <begin position="316"/>
        <end position="348"/>
    </location>
</feature>
<keyword evidence="8" id="KW-1185">Reference proteome</keyword>
<dbReference type="SUPFAM" id="SSF48403">
    <property type="entry name" value="Ankyrin repeat"/>
    <property type="match status" value="1"/>
</dbReference>